<evidence type="ECO:0000313" key="2">
    <source>
        <dbReference type="EMBL" id="KAG1274435.1"/>
    </source>
</evidence>
<reference evidence="2" key="1">
    <citation type="journal article" date="2020" name="Microb. Genom.">
        <title>Genetic diversity of clinical and environmental Mucorales isolates obtained from an investigation of mucormycosis cases among solid organ transplant recipients.</title>
        <authorList>
            <person name="Nguyen M.H."/>
            <person name="Kaul D."/>
            <person name="Muto C."/>
            <person name="Cheng S.J."/>
            <person name="Richter R.A."/>
            <person name="Bruno V.M."/>
            <person name="Liu G."/>
            <person name="Beyhan S."/>
            <person name="Sundermann A.J."/>
            <person name="Mounaud S."/>
            <person name="Pasculle A.W."/>
            <person name="Nierman W.C."/>
            <person name="Driscoll E."/>
            <person name="Cumbie R."/>
            <person name="Clancy C.J."/>
            <person name="Dupont C.L."/>
        </authorList>
    </citation>
    <scope>NUCLEOTIDE SEQUENCE</scope>
    <source>
        <strain evidence="2">GL11</strain>
    </source>
</reference>
<gene>
    <name evidence="2" type="ORF">G6F64_015133</name>
</gene>
<feature type="compositionally biased region" description="Basic residues" evidence="1">
    <location>
        <begin position="53"/>
        <end position="65"/>
    </location>
</feature>
<dbReference type="EMBL" id="JAANQT010011348">
    <property type="protein sequence ID" value="KAG1274435.1"/>
    <property type="molecule type" value="Genomic_DNA"/>
</dbReference>
<keyword evidence="3" id="KW-1185">Reference proteome</keyword>
<dbReference type="Proteomes" id="UP000716291">
    <property type="component" value="Unassembled WGS sequence"/>
</dbReference>
<name>A0A9P6WSV4_RHIOR</name>
<proteinExistence type="predicted"/>
<sequence>MRTRPRRDREDAADGWGGPQPRKPAGLDGVAGSHHLERRRPAPSGDRGAVDRGRRRREPGRRRWPHTACACPPTRAACHGSVAGTRGRARVRPALRGQQQRTYCEPRARQG</sequence>
<protein>
    <submittedName>
        <fullName evidence="2">Uncharacterized protein</fullName>
    </submittedName>
</protein>
<dbReference type="AlphaFoldDB" id="A0A9P6WSV4"/>
<accession>A0A9P6WSV4</accession>
<evidence type="ECO:0000256" key="1">
    <source>
        <dbReference type="SAM" id="MobiDB-lite"/>
    </source>
</evidence>
<evidence type="ECO:0000313" key="3">
    <source>
        <dbReference type="Proteomes" id="UP000716291"/>
    </source>
</evidence>
<feature type="region of interest" description="Disordered" evidence="1">
    <location>
        <begin position="1"/>
        <end position="67"/>
    </location>
</feature>
<comment type="caution">
    <text evidence="2">The sequence shown here is derived from an EMBL/GenBank/DDBJ whole genome shotgun (WGS) entry which is preliminary data.</text>
</comment>
<organism evidence="2 3">
    <name type="scientific">Rhizopus oryzae</name>
    <name type="common">Mucormycosis agent</name>
    <name type="synonym">Rhizopus arrhizus var. delemar</name>
    <dbReference type="NCBI Taxonomy" id="64495"/>
    <lineage>
        <taxon>Eukaryota</taxon>
        <taxon>Fungi</taxon>
        <taxon>Fungi incertae sedis</taxon>
        <taxon>Mucoromycota</taxon>
        <taxon>Mucoromycotina</taxon>
        <taxon>Mucoromycetes</taxon>
        <taxon>Mucorales</taxon>
        <taxon>Mucorineae</taxon>
        <taxon>Rhizopodaceae</taxon>
        <taxon>Rhizopus</taxon>
    </lineage>
</organism>